<dbReference type="SUPFAM" id="SSF103473">
    <property type="entry name" value="MFS general substrate transporter"/>
    <property type="match status" value="1"/>
</dbReference>
<evidence type="ECO:0000256" key="3">
    <source>
        <dbReference type="ARBA" id="ARBA00022692"/>
    </source>
</evidence>
<dbReference type="InterPro" id="IPR036259">
    <property type="entry name" value="MFS_trans_sf"/>
</dbReference>
<comment type="caution">
    <text evidence="8">The sequence shown here is derived from an EMBL/GenBank/DDBJ whole genome shotgun (WGS) entry which is preliminary data.</text>
</comment>
<keyword evidence="3 6" id="KW-0812">Transmembrane</keyword>
<evidence type="ECO:0000313" key="9">
    <source>
        <dbReference type="Proteomes" id="UP000559256"/>
    </source>
</evidence>
<dbReference type="Gene3D" id="1.20.1250.20">
    <property type="entry name" value="MFS general substrate transporter like domains"/>
    <property type="match status" value="1"/>
</dbReference>
<protein>
    <recommendedName>
        <fullName evidence="7">Major facilitator superfamily (MFS) profile domain-containing protein</fullName>
    </recommendedName>
</protein>
<evidence type="ECO:0000313" key="8">
    <source>
        <dbReference type="EMBL" id="KAF5349778.1"/>
    </source>
</evidence>
<name>A0A8H5CZ67_9AGAR</name>
<evidence type="ECO:0000256" key="5">
    <source>
        <dbReference type="ARBA" id="ARBA00023136"/>
    </source>
</evidence>
<feature type="transmembrane region" description="Helical" evidence="6">
    <location>
        <begin position="106"/>
        <end position="132"/>
    </location>
</feature>
<dbReference type="OrthoDB" id="419616at2759"/>
<sequence length="149" mass="16209">MAGIPDSNVVDEETPLLQATSPKPKRTPLPWKQLGLVLFLQLAEPFTSQVISPFAPQLIRDIGITNGDETKVGNYVGFLQSLFWVAQALTVLHWSRLSDRIGRKPIILTGLIGLSASMYCFGLSTTFTGLILSRAMNGALNGNIGVIKR</sequence>
<dbReference type="PANTHER" id="PTHR23504">
    <property type="entry name" value="MAJOR FACILITATOR SUPERFAMILY DOMAIN-CONTAINING PROTEIN 10"/>
    <property type="match status" value="1"/>
</dbReference>
<keyword evidence="5 6" id="KW-0472">Membrane</keyword>
<comment type="subcellular location">
    <subcellularLocation>
        <location evidence="1">Membrane</location>
        <topology evidence="1">Multi-pass membrane protein</topology>
    </subcellularLocation>
</comment>
<dbReference type="GO" id="GO:0016020">
    <property type="term" value="C:membrane"/>
    <property type="evidence" value="ECO:0007669"/>
    <property type="project" value="UniProtKB-SubCell"/>
</dbReference>
<dbReference type="EMBL" id="JAACJM010000079">
    <property type="protein sequence ID" value="KAF5349778.1"/>
    <property type="molecule type" value="Genomic_DNA"/>
</dbReference>
<evidence type="ECO:0000256" key="2">
    <source>
        <dbReference type="ARBA" id="ARBA00022448"/>
    </source>
</evidence>
<dbReference type="Pfam" id="PF07690">
    <property type="entry name" value="MFS_1"/>
    <property type="match status" value="1"/>
</dbReference>
<feature type="domain" description="Major facilitator superfamily (MFS) profile" evidence="7">
    <location>
        <begin position="33"/>
        <end position="149"/>
    </location>
</feature>
<dbReference type="AlphaFoldDB" id="A0A8H5CZ67"/>
<dbReference type="GO" id="GO:0022857">
    <property type="term" value="F:transmembrane transporter activity"/>
    <property type="evidence" value="ECO:0007669"/>
    <property type="project" value="InterPro"/>
</dbReference>
<keyword evidence="2" id="KW-0813">Transport</keyword>
<evidence type="ECO:0000259" key="7">
    <source>
        <dbReference type="PROSITE" id="PS50850"/>
    </source>
</evidence>
<feature type="transmembrane region" description="Helical" evidence="6">
    <location>
        <begin position="75"/>
        <end position="94"/>
    </location>
</feature>
<organism evidence="8 9">
    <name type="scientific">Tetrapyrgos nigripes</name>
    <dbReference type="NCBI Taxonomy" id="182062"/>
    <lineage>
        <taxon>Eukaryota</taxon>
        <taxon>Fungi</taxon>
        <taxon>Dikarya</taxon>
        <taxon>Basidiomycota</taxon>
        <taxon>Agaricomycotina</taxon>
        <taxon>Agaricomycetes</taxon>
        <taxon>Agaricomycetidae</taxon>
        <taxon>Agaricales</taxon>
        <taxon>Marasmiineae</taxon>
        <taxon>Marasmiaceae</taxon>
        <taxon>Tetrapyrgos</taxon>
    </lineage>
</organism>
<keyword evidence="9" id="KW-1185">Reference proteome</keyword>
<reference evidence="8 9" key="1">
    <citation type="journal article" date="2020" name="ISME J.">
        <title>Uncovering the hidden diversity of litter-decomposition mechanisms in mushroom-forming fungi.</title>
        <authorList>
            <person name="Floudas D."/>
            <person name="Bentzer J."/>
            <person name="Ahren D."/>
            <person name="Johansson T."/>
            <person name="Persson P."/>
            <person name="Tunlid A."/>
        </authorList>
    </citation>
    <scope>NUCLEOTIDE SEQUENCE [LARGE SCALE GENOMIC DNA]</scope>
    <source>
        <strain evidence="8 9">CBS 291.85</strain>
    </source>
</reference>
<dbReference type="PROSITE" id="PS50850">
    <property type="entry name" value="MFS"/>
    <property type="match status" value="1"/>
</dbReference>
<evidence type="ECO:0000256" key="6">
    <source>
        <dbReference type="SAM" id="Phobius"/>
    </source>
</evidence>
<keyword evidence="4 6" id="KW-1133">Transmembrane helix</keyword>
<accession>A0A8H5CZ67</accession>
<evidence type="ECO:0000256" key="4">
    <source>
        <dbReference type="ARBA" id="ARBA00022989"/>
    </source>
</evidence>
<dbReference type="PANTHER" id="PTHR23504:SF15">
    <property type="entry name" value="MAJOR FACILITATOR SUPERFAMILY (MFS) PROFILE DOMAIN-CONTAINING PROTEIN"/>
    <property type="match status" value="1"/>
</dbReference>
<dbReference type="InterPro" id="IPR011701">
    <property type="entry name" value="MFS"/>
</dbReference>
<evidence type="ECO:0000256" key="1">
    <source>
        <dbReference type="ARBA" id="ARBA00004141"/>
    </source>
</evidence>
<proteinExistence type="predicted"/>
<dbReference type="InterPro" id="IPR020846">
    <property type="entry name" value="MFS_dom"/>
</dbReference>
<dbReference type="Proteomes" id="UP000559256">
    <property type="component" value="Unassembled WGS sequence"/>
</dbReference>
<gene>
    <name evidence="8" type="ORF">D9758_010223</name>
</gene>